<sequence>MPSLRNFLARSGEYQQQDEISTTTTASVFSTVIPNDDRPLFGTAGMMGIFGAVLLTMALVVACGCHLVRHRPPKPVAAPRSPQDEYRYDYNQNSPASRETAAGSSNNPAHEADEMNDNSPPRPFREFVDAPPPYSSIFPTHPGAPDGSLKG</sequence>
<evidence type="ECO:0000256" key="1">
    <source>
        <dbReference type="SAM" id="MobiDB-lite"/>
    </source>
</evidence>
<evidence type="ECO:0000313" key="4">
    <source>
        <dbReference type="Proteomes" id="UP000192578"/>
    </source>
</evidence>
<reference evidence="4" key="1">
    <citation type="submission" date="2017-01" db="EMBL/GenBank/DDBJ databases">
        <title>Comparative genomics of anhydrobiosis in the tardigrade Hypsibius dujardini.</title>
        <authorList>
            <person name="Yoshida Y."/>
            <person name="Koutsovoulos G."/>
            <person name="Laetsch D."/>
            <person name="Stevens L."/>
            <person name="Kumar S."/>
            <person name="Horikawa D."/>
            <person name="Ishino K."/>
            <person name="Komine S."/>
            <person name="Tomita M."/>
            <person name="Blaxter M."/>
            <person name="Arakawa K."/>
        </authorList>
    </citation>
    <scope>NUCLEOTIDE SEQUENCE [LARGE SCALE GENOMIC DNA]</scope>
    <source>
        <strain evidence="4">Z151</strain>
    </source>
</reference>
<evidence type="ECO:0000313" key="3">
    <source>
        <dbReference type="EMBL" id="OWA53498.1"/>
    </source>
</evidence>
<keyword evidence="2" id="KW-1133">Transmembrane helix</keyword>
<gene>
    <name evidence="3" type="ORF">BV898_17925</name>
</gene>
<keyword evidence="2" id="KW-0812">Transmembrane</keyword>
<evidence type="ECO:0000256" key="2">
    <source>
        <dbReference type="SAM" id="Phobius"/>
    </source>
</evidence>
<feature type="transmembrane region" description="Helical" evidence="2">
    <location>
        <begin position="44"/>
        <end position="68"/>
    </location>
</feature>
<feature type="region of interest" description="Disordered" evidence="1">
    <location>
        <begin position="70"/>
        <end position="151"/>
    </location>
</feature>
<organism evidence="3 4">
    <name type="scientific">Hypsibius exemplaris</name>
    <name type="common">Freshwater tardigrade</name>
    <dbReference type="NCBI Taxonomy" id="2072580"/>
    <lineage>
        <taxon>Eukaryota</taxon>
        <taxon>Metazoa</taxon>
        <taxon>Ecdysozoa</taxon>
        <taxon>Tardigrada</taxon>
        <taxon>Eutardigrada</taxon>
        <taxon>Parachela</taxon>
        <taxon>Hypsibioidea</taxon>
        <taxon>Hypsibiidae</taxon>
        <taxon>Hypsibius</taxon>
    </lineage>
</organism>
<feature type="compositionally biased region" description="Polar residues" evidence="1">
    <location>
        <begin position="90"/>
        <end position="108"/>
    </location>
</feature>
<keyword evidence="2" id="KW-0472">Membrane</keyword>
<comment type="caution">
    <text evidence="3">The sequence shown here is derived from an EMBL/GenBank/DDBJ whole genome shotgun (WGS) entry which is preliminary data.</text>
</comment>
<proteinExistence type="predicted"/>
<name>A0A9X6NIT0_HYPEX</name>
<dbReference type="Proteomes" id="UP000192578">
    <property type="component" value="Unassembled WGS sequence"/>
</dbReference>
<protein>
    <submittedName>
        <fullName evidence="3">Uncharacterized protein</fullName>
    </submittedName>
</protein>
<dbReference type="AlphaFoldDB" id="A0A9X6NIT0"/>
<accession>A0A9X6NIT0</accession>
<dbReference type="EMBL" id="MTYJ01000325">
    <property type="protein sequence ID" value="OWA53498.1"/>
    <property type="molecule type" value="Genomic_DNA"/>
</dbReference>
<keyword evidence="4" id="KW-1185">Reference proteome</keyword>